<dbReference type="Proteomes" id="UP000032515">
    <property type="component" value="Unassembled WGS sequence"/>
</dbReference>
<organism evidence="1 2">
    <name type="scientific">Rhodopseudomonas palustris</name>
    <dbReference type="NCBI Taxonomy" id="1076"/>
    <lineage>
        <taxon>Bacteria</taxon>
        <taxon>Pseudomonadati</taxon>
        <taxon>Pseudomonadota</taxon>
        <taxon>Alphaproteobacteria</taxon>
        <taxon>Hyphomicrobiales</taxon>
        <taxon>Nitrobacteraceae</taxon>
        <taxon>Rhodopseudomonas</taxon>
    </lineage>
</organism>
<dbReference type="EMBL" id="JXXE01000389">
    <property type="protein sequence ID" value="KIZ39911.1"/>
    <property type="molecule type" value="Genomic_DNA"/>
</dbReference>
<sequence>MRVIWEDHFGDLAIGRPHAASVDHTKHLPSALMALQCQPRVARHPFAGHRLPEALKRRFPIWRQVIEDNVDSEWAPCIWIDEHDVVAFAAQFEPEKISAMLERRVQTQHVGRDGASVREWPIGEDDCAGIDLWGPEDRLRQGAGVWIGSENATPSAARRRRRLRVKSVQWPRAARMNSGIRGCDAGTPRQGRWA</sequence>
<dbReference type="AlphaFoldDB" id="A0A0D7EGW4"/>
<evidence type="ECO:0000313" key="2">
    <source>
        <dbReference type="Proteomes" id="UP000032515"/>
    </source>
</evidence>
<protein>
    <submittedName>
        <fullName evidence="1">Uncharacterized protein</fullName>
    </submittedName>
</protein>
<proteinExistence type="predicted"/>
<name>A0A0D7EGW4_RHOPL</name>
<dbReference type="PATRIC" id="fig|1076.23.peg.4330"/>
<accession>A0A0D7EGW4</accession>
<reference evidence="1 2" key="1">
    <citation type="submission" date="2014-11" db="EMBL/GenBank/DDBJ databases">
        <title>Genomics and ecophysiology of heterotrophic nitrogen fixing bacteria isolated from estuarine surface water.</title>
        <authorList>
            <person name="Bentzon-Tilia M."/>
            <person name="Severin I."/>
            <person name="Hansen L.H."/>
            <person name="Riemann L."/>
        </authorList>
    </citation>
    <scope>NUCLEOTIDE SEQUENCE [LARGE SCALE GENOMIC DNA]</scope>
    <source>
        <strain evidence="1 2">BAL398</strain>
    </source>
</reference>
<gene>
    <name evidence="1" type="ORF">OO17_19085</name>
</gene>
<evidence type="ECO:0000313" key="1">
    <source>
        <dbReference type="EMBL" id="KIZ39911.1"/>
    </source>
</evidence>
<comment type="caution">
    <text evidence="1">The sequence shown here is derived from an EMBL/GenBank/DDBJ whole genome shotgun (WGS) entry which is preliminary data.</text>
</comment>